<keyword evidence="6 8" id="KW-1133">Transmembrane helix</keyword>
<feature type="transmembrane region" description="Helical" evidence="8">
    <location>
        <begin position="243"/>
        <end position="264"/>
    </location>
</feature>
<feature type="transmembrane region" description="Helical" evidence="8">
    <location>
        <begin position="65"/>
        <end position="89"/>
    </location>
</feature>
<organism evidence="10 11">
    <name type="scientific">Meripilus lineatus</name>
    <dbReference type="NCBI Taxonomy" id="2056292"/>
    <lineage>
        <taxon>Eukaryota</taxon>
        <taxon>Fungi</taxon>
        <taxon>Dikarya</taxon>
        <taxon>Basidiomycota</taxon>
        <taxon>Agaricomycotina</taxon>
        <taxon>Agaricomycetes</taxon>
        <taxon>Polyporales</taxon>
        <taxon>Meripilaceae</taxon>
        <taxon>Meripilus</taxon>
    </lineage>
</organism>
<dbReference type="GO" id="GO:0005886">
    <property type="term" value="C:plasma membrane"/>
    <property type="evidence" value="ECO:0007669"/>
    <property type="project" value="UniProtKB-SubCell"/>
</dbReference>
<dbReference type="AlphaFoldDB" id="A0AAD5YHH6"/>
<feature type="region of interest" description="Disordered" evidence="9">
    <location>
        <begin position="1"/>
        <end position="56"/>
    </location>
</feature>
<evidence type="ECO:0000256" key="2">
    <source>
        <dbReference type="ARBA" id="ARBA00004141"/>
    </source>
</evidence>
<evidence type="ECO:0000256" key="1">
    <source>
        <dbReference type="ARBA" id="ARBA00002957"/>
    </source>
</evidence>
<comment type="function">
    <text evidence="1 8">Probably involved in transport through the plasma membrane.</text>
</comment>
<evidence type="ECO:0000313" key="11">
    <source>
        <dbReference type="Proteomes" id="UP001212997"/>
    </source>
</evidence>
<evidence type="ECO:0000313" key="10">
    <source>
        <dbReference type="EMBL" id="KAJ3489030.1"/>
    </source>
</evidence>
<dbReference type="PANTHER" id="PTHR12385:SF4">
    <property type="entry name" value="PROTEIN PNS1"/>
    <property type="match status" value="1"/>
</dbReference>
<evidence type="ECO:0000256" key="9">
    <source>
        <dbReference type="SAM" id="MobiDB-lite"/>
    </source>
</evidence>
<keyword evidence="11" id="KW-1185">Reference proteome</keyword>
<evidence type="ECO:0000256" key="5">
    <source>
        <dbReference type="ARBA" id="ARBA00022692"/>
    </source>
</evidence>
<feature type="transmembrane region" description="Helical" evidence="8">
    <location>
        <begin position="207"/>
        <end position="223"/>
    </location>
</feature>
<dbReference type="PANTHER" id="PTHR12385">
    <property type="entry name" value="CHOLINE TRANSPORTER-LIKE (SLC FAMILY 44)"/>
    <property type="match status" value="1"/>
</dbReference>
<feature type="transmembrane region" description="Helical" evidence="8">
    <location>
        <begin position="361"/>
        <end position="385"/>
    </location>
</feature>
<accession>A0AAD5YHH6</accession>
<comment type="caution">
    <text evidence="10">The sequence shown here is derived from an EMBL/GenBank/DDBJ whole genome shotgun (WGS) entry which is preliminary data.</text>
</comment>
<name>A0AAD5YHH6_9APHY</name>
<keyword evidence="7 8" id="KW-0472">Membrane</keyword>
<feature type="transmembrane region" description="Helical" evidence="8">
    <location>
        <begin position="397"/>
        <end position="417"/>
    </location>
</feature>
<feature type="transmembrane region" description="Helical" evidence="8">
    <location>
        <begin position="182"/>
        <end position="200"/>
    </location>
</feature>
<dbReference type="GO" id="GO:0022857">
    <property type="term" value="F:transmembrane transporter activity"/>
    <property type="evidence" value="ECO:0007669"/>
    <property type="project" value="UniProtKB-UniRule"/>
</dbReference>
<gene>
    <name evidence="10" type="ORF">NLI96_g2433</name>
</gene>
<feature type="compositionally biased region" description="Basic and acidic residues" evidence="9">
    <location>
        <begin position="40"/>
        <end position="56"/>
    </location>
</feature>
<sequence length="464" mass="50334">MSSKDQWGAQPQVGNYQPVYEPGPPSQYQYGQRISYDGGGEYRGDQKSPYENDRFQPKKRINDPIFLVLYLASLAGFIVVSVLAISQWVKDGGLGGGTGGGDTGNPVTLNYHTVFLLLFCAGAGLVLATAYLMLARAFTTAIMHITLILTIALNMWYTFAAIATYAKWTPGSPSCDQGTSCSSGKVAGLIVFLTFAYLWTSQLIGNVALATMAGGPYGCWYYFGPREQGQMPKHPTLSAFGRASTLSLGSFAFGSLIVTVLEMIRLLLRAVRNTADAEGHPITACLALCADCFLSCIESIVQYFNRYAYIEIGMCHSYLLISPEVLKGIVALYGKSYFRAAKDTWRLFKDRGIDALVNDQLVGMTLIWGAYCVGMLCSLLSYIYLRATHPSYNVDGQYTAPVILFAFLIGLQSSLTLSSAIEAGVSTIFVGLGEDPQVLAVRAPQLFGLIASTYPQVVQGVPRV</sequence>
<evidence type="ECO:0000256" key="8">
    <source>
        <dbReference type="RuleBase" id="RU368066"/>
    </source>
</evidence>
<dbReference type="InterPro" id="IPR007603">
    <property type="entry name" value="Choline_transptr-like"/>
</dbReference>
<comment type="similarity">
    <text evidence="3 8">Belongs to the CTL (choline transporter-like) family.</text>
</comment>
<feature type="transmembrane region" description="Helical" evidence="8">
    <location>
        <begin position="109"/>
        <end position="134"/>
    </location>
</feature>
<comment type="subcellular location">
    <subcellularLocation>
        <location evidence="8">Cell membrane</location>
        <topology evidence="8">Multi-pass membrane protein</topology>
    </subcellularLocation>
    <subcellularLocation>
        <location evidence="2">Membrane</location>
        <topology evidence="2">Multi-pass membrane protein</topology>
    </subcellularLocation>
</comment>
<evidence type="ECO:0000256" key="6">
    <source>
        <dbReference type="ARBA" id="ARBA00022989"/>
    </source>
</evidence>
<evidence type="ECO:0000256" key="7">
    <source>
        <dbReference type="ARBA" id="ARBA00023136"/>
    </source>
</evidence>
<dbReference type="EMBL" id="JANAWD010000054">
    <property type="protein sequence ID" value="KAJ3489030.1"/>
    <property type="molecule type" value="Genomic_DNA"/>
</dbReference>
<evidence type="ECO:0000256" key="3">
    <source>
        <dbReference type="ARBA" id="ARBA00007168"/>
    </source>
</evidence>
<keyword evidence="5 8" id="KW-0812">Transmembrane</keyword>
<evidence type="ECO:0000256" key="4">
    <source>
        <dbReference type="ARBA" id="ARBA00015388"/>
    </source>
</evidence>
<feature type="transmembrane region" description="Helical" evidence="8">
    <location>
        <begin position="141"/>
        <end position="162"/>
    </location>
</feature>
<proteinExistence type="inferred from homology"/>
<reference evidence="10" key="1">
    <citation type="submission" date="2022-07" db="EMBL/GenBank/DDBJ databases">
        <title>Genome Sequence of Physisporinus lineatus.</title>
        <authorList>
            <person name="Buettner E."/>
        </authorList>
    </citation>
    <scope>NUCLEOTIDE SEQUENCE</scope>
    <source>
        <strain evidence="10">VT162</strain>
    </source>
</reference>
<dbReference type="Pfam" id="PF04515">
    <property type="entry name" value="Choline_transpo"/>
    <property type="match status" value="2"/>
</dbReference>
<dbReference type="Proteomes" id="UP001212997">
    <property type="component" value="Unassembled WGS sequence"/>
</dbReference>
<protein>
    <recommendedName>
        <fullName evidence="4 8">Protein PNS1</fullName>
    </recommendedName>
</protein>